<dbReference type="AlphaFoldDB" id="A0A8J6N052"/>
<evidence type="ECO:0000259" key="1">
    <source>
        <dbReference type="Pfam" id="PF14451"/>
    </source>
</evidence>
<dbReference type="SUPFAM" id="SSF54285">
    <property type="entry name" value="MoaD/ThiS"/>
    <property type="match status" value="1"/>
</dbReference>
<dbReference type="Gene3D" id="3.10.20.30">
    <property type="match status" value="1"/>
</dbReference>
<accession>A0A8J6N052</accession>
<sequence length="80" mass="9217">MIIEMKIFATLRHYLPNLPNRLDGDKWDMPEGATVRQVLEMLNIPEKETKMLLINGRHADKERVLDEGDVFHVFPIMAGG</sequence>
<organism evidence="2 3">
    <name type="scientific">Candidatus Desulfacyla euxinica</name>
    <dbReference type="NCBI Taxonomy" id="2841693"/>
    <lineage>
        <taxon>Bacteria</taxon>
        <taxon>Deltaproteobacteria</taxon>
        <taxon>Candidatus Desulfacyla</taxon>
    </lineage>
</organism>
<dbReference type="InterPro" id="IPR012675">
    <property type="entry name" value="Beta-grasp_dom_sf"/>
</dbReference>
<feature type="domain" description="Ubiquitin Mut7-C" evidence="1">
    <location>
        <begin position="2"/>
        <end position="77"/>
    </location>
</feature>
<protein>
    <submittedName>
        <fullName evidence="2">MoaD/ThiS family protein</fullName>
    </submittedName>
</protein>
<reference evidence="2 3" key="1">
    <citation type="submission" date="2020-08" db="EMBL/GenBank/DDBJ databases">
        <title>Bridging the membrane lipid divide: bacteria of the FCB group superphylum have the potential to synthesize archaeal ether lipids.</title>
        <authorList>
            <person name="Villanueva L."/>
            <person name="Von Meijenfeldt F.A.B."/>
            <person name="Westbye A.B."/>
            <person name="Yadav S."/>
            <person name="Hopmans E.C."/>
            <person name="Dutilh B.E."/>
            <person name="Sinninghe Damste J.S."/>
        </authorList>
    </citation>
    <scope>NUCLEOTIDE SEQUENCE [LARGE SCALE GENOMIC DNA]</scope>
    <source>
        <strain evidence="2">NIOZ-UU27</strain>
    </source>
</reference>
<dbReference type="Pfam" id="PF14451">
    <property type="entry name" value="Ub-Mut7C"/>
    <property type="match status" value="1"/>
</dbReference>
<dbReference type="EMBL" id="JACNJD010000228">
    <property type="protein sequence ID" value="MBC8177703.1"/>
    <property type="molecule type" value="Genomic_DNA"/>
</dbReference>
<dbReference type="InterPro" id="IPR027798">
    <property type="entry name" value="Ub_Mut7C"/>
</dbReference>
<name>A0A8J6N052_9DELT</name>
<proteinExistence type="predicted"/>
<evidence type="ECO:0000313" key="2">
    <source>
        <dbReference type="EMBL" id="MBC8177703.1"/>
    </source>
</evidence>
<comment type="caution">
    <text evidence="2">The sequence shown here is derived from an EMBL/GenBank/DDBJ whole genome shotgun (WGS) entry which is preliminary data.</text>
</comment>
<dbReference type="Proteomes" id="UP000650524">
    <property type="component" value="Unassembled WGS sequence"/>
</dbReference>
<dbReference type="InterPro" id="IPR016155">
    <property type="entry name" value="Mopterin_synth/thiamin_S_b"/>
</dbReference>
<evidence type="ECO:0000313" key="3">
    <source>
        <dbReference type="Proteomes" id="UP000650524"/>
    </source>
</evidence>
<gene>
    <name evidence="2" type="ORF">H8E19_09895</name>
</gene>